<dbReference type="CDD" id="cd07035">
    <property type="entry name" value="TPP_PYR_POX_like"/>
    <property type="match status" value="1"/>
</dbReference>
<dbReference type="CDD" id="cd02002">
    <property type="entry name" value="TPP_BFDC"/>
    <property type="match status" value="1"/>
</dbReference>
<dbReference type="GO" id="GO:0030976">
    <property type="term" value="F:thiamine pyrophosphate binding"/>
    <property type="evidence" value="ECO:0007669"/>
    <property type="project" value="InterPro"/>
</dbReference>
<dbReference type="SUPFAM" id="SSF52518">
    <property type="entry name" value="Thiamin diphosphate-binding fold (THDP-binding)"/>
    <property type="match status" value="2"/>
</dbReference>
<dbReference type="KEGG" id="cmag:CBW24_03470"/>
<keyword evidence="2" id="KW-0808">Transferase</keyword>
<evidence type="ECO:0000313" key="6">
    <source>
        <dbReference type="EMBL" id="ATI41153.1"/>
    </source>
</evidence>
<dbReference type="OrthoDB" id="9773408at2"/>
<evidence type="ECO:0000256" key="2">
    <source>
        <dbReference type="ARBA" id="ARBA00022679"/>
    </source>
</evidence>
<feature type="domain" description="Thiamine pyrophosphate enzyme N-terminal TPP-binding" evidence="5">
    <location>
        <begin position="3"/>
        <end position="110"/>
    </location>
</feature>
<dbReference type="GO" id="GO:0000287">
    <property type="term" value="F:magnesium ion binding"/>
    <property type="evidence" value="ECO:0007669"/>
    <property type="project" value="InterPro"/>
</dbReference>
<dbReference type="RefSeq" id="WP_097372691.1">
    <property type="nucleotide sequence ID" value="NZ_CP021404.1"/>
</dbReference>
<dbReference type="InterPro" id="IPR029061">
    <property type="entry name" value="THDP-binding"/>
</dbReference>
<organism evidence="6 7">
    <name type="scientific">Pacificitalea manganoxidans</name>
    <dbReference type="NCBI Taxonomy" id="1411902"/>
    <lineage>
        <taxon>Bacteria</taxon>
        <taxon>Pseudomonadati</taxon>
        <taxon>Pseudomonadota</taxon>
        <taxon>Alphaproteobacteria</taxon>
        <taxon>Rhodobacterales</taxon>
        <taxon>Paracoccaceae</taxon>
        <taxon>Pacificitalea</taxon>
    </lineage>
</organism>
<name>A0A291LWP0_9RHOB</name>
<dbReference type="PANTHER" id="PTHR18968">
    <property type="entry name" value="THIAMINE PYROPHOSPHATE ENZYMES"/>
    <property type="match status" value="1"/>
</dbReference>
<evidence type="ECO:0000256" key="3">
    <source>
        <dbReference type="ARBA" id="ARBA00023052"/>
    </source>
</evidence>
<dbReference type="InterPro" id="IPR000399">
    <property type="entry name" value="TPP-bd_CS"/>
</dbReference>
<dbReference type="InterPro" id="IPR011766">
    <property type="entry name" value="TPP_enzyme_TPP-bd"/>
</dbReference>
<feature type="domain" description="Thiamine pyrophosphate enzyme TPP-binding" evidence="4">
    <location>
        <begin position="379"/>
        <end position="512"/>
    </location>
</feature>
<reference evidence="6" key="1">
    <citation type="submission" date="2017-05" db="EMBL/GenBank/DDBJ databases">
        <title>Comparative genomic and metabolic analysis of manganese-oxidizing mechanisms in Celeribater manganoxidans DY25T: its adaption to the environment of polymetallic nodule.</title>
        <authorList>
            <person name="Wang X."/>
        </authorList>
    </citation>
    <scope>NUCLEOTIDE SEQUENCE [LARGE SCALE GENOMIC DNA]</scope>
    <source>
        <strain evidence="6">DY25</strain>
    </source>
</reference>
<protein>
    <submittedName>
        <fullName evidence="6">Acetolactate synthase large subunit</fullName>
    </submittedName>
</protein>
<dbReference type="NCBIfam" id="NF005760">
    <property type="entry name" value="PRK07586.1"/>
    <property type="match status" value="1"/>
</dbReference>
<dbReference type="PROSITE" id="PS00187">
    <property type="entry name" value="TPP_ENZYMES"/>
    <property type="match status" value="1"/>
</dbReference>
<dbReference type="Pfam" id="PF02775">
    <property type="entry name" value="TPP_enzyme_C"/>
    <property type="match status" value="1"/>
</dbReference>
<dbReference type="PANTHER" id="PTHR18968:SF86">
    <property type="entry name" value="ACETOLACTATE SYNTHASE LARGE SUBUNIT ILVX-RELATED"/>
    <property type="match status" value="1"/>
</dbReference>
<dbReference type="Proteomes" id="UP000219050">
    <property type="component" value="Chromosome"/>
</dbReference>
<keyword evidence="7" id="KW-1185">Reference proteome</keyword>
<dbReference type="EMBL" id="CP021404">
    <property type="protein sequence ID" value="ATI41153.1"/>
    <property type="molecule type" value="Genomic_DNA"/>
</dbReference>
<dbReference type="GO" id="GO:0003984">
    <property type="term" value="F:acetolactate synthase activity"/>
    <property type="evidence" value="ECO:0007669"/>
    <property type="project" value="TreeGrafter"/>
</dbReference>
<sequence>MTNGADILAQTLAAHGVDTCFANPGTTEMHLLSALGREEKLALHLCLFEGVVTGAADGYARMARKPAVTLLHLGPGLANAMANLHNAKKAATPIINIVGEHATHHLGLGAPLTADIEGMAQTVSDHVVTPERADDLAQATVAAMAEIAGPEARVATMIVPNDVAWTDTTVTAAPQTPAPAHPYDADAARRAAQALRKGADSVLILGAAYITPRMAQLAHGIAKLTGCRLFAEAAVARIARGGDTPPVSRIPFHVDPASEALSGVTDAALVGARAPVAFFAYPGRPSRLLPDSATVIEVCPPLGEIEAGLEAIATELGATPVTGTSGTRPDAPGDVEITAETLGAAVASVLPEGAIVVDEAITNGANVFADCGHLPVAHDWINNRGGSIGYSLPASVGAAVACPDRPVLCITGDGSAAYTPQALWTMARSGLNVTVVILANRSYRILANEMSKIGAGSPDATTMPLMSLEDPAPDWVKIAEGHGVRGLRVSDAGALADAIARAMAEPGPTLIEAVM</sequence>
<keyword evidence="3" id="KW-0786">Thiamine pyrophosphate</keyword>
<dbReference type="InterPro" id="IPR012001">
    <property type="entry name" value="Thiamin_PyroP_enz_TPP-bd_dom"/>
</dbReference>
<proteinExistence type="inferred from homology"/>
<evidence type="ECO:0000256" key="1">
    <source>
        <dbReference type="ARBA" id="ARBA00007812"/>
    </source>
</evidence>
<evidence type="ECO:0000259" key="5">
    <source>
        <dbReference type="Pfam" id="PF02776"/>
    </source>
</evidence>
<dbReference type="Pfam" id="PF02776">
    <property type="entry name" value="TPP_enzyme_N"/>
    <property type="match status" value="1"/>
</dbReference>
<evidence type="ECO:0000313" key="7">
    <source>
        <dbReference type="Proteomes" id="UP000219050"/>
    </source>
</evidence>
<accession>A0A291LWP0</accession>
<gene>
    <name evidence="6" type="ORF">CBW24_03470</name>
</gene>
<dbReference type="InterPro" id="IPR045229">
    <property type="entry name" value="TPP_enz"/>
</dbReference>
<dbReference type="GO" id="GO:0044281">
    <property type="term" value="P:small molecule metabolic process"/>
    <property type="evidence" value="ECO:0007669"/>
    <property type="project" value="UniProtKB-ARBA"/>
</dbReference>
<comment type="similarity">
    <text evidence="1">Belongs to the TPP enzyme family.</text>
</comment>
<dbReference type="GO" id="GO:0050660">
    <property type="term" value="F:flavin adenine dinucleotide binding"/>
    <property type="evidence" value="ECO:0007669"/>
    <property type="project" value="TreeGrafter"/>
</dbReference>
<dbReference type="AlphaFoldDB" id="A0A291LWP0"/>
<evidence type="ECO:0000259" key="4">
    <source>
        <dbReference type="Pfam" id="PF02775"/>
    </source>
</evidence>
<dbReference type="Gene3D" id="3.40.50.970">
    <property type="match status" value="2"/>
</dbReference>